<keyword evidence="1" id="KW-0472">Membrane</keyword>
<proteinExistence type="predicted"/>
<dbReference type="InParanoid" id="E9HXS4"/>
<keyword evidence="1" id="KW-1133">Transmembrane helix</keyword>
<evidence type="ECO:0000256" key="1">
    <source>
        <dbReference type="SAM" id="Phobius"/>
    </source>
</evidence>
<dbReference type="Proteomes" id="UP000000305">
    <property type="component" value="Unassembled WGS sequence"/>
</dbReference>
<sequence>MEKILAIINIFVGLLAFSLQVSALVVFKDVDWDPDKAGDRAAIDSLMIICGILAVIVNGIIAMKAPSIASK</sequence>
<organism evidence="2 3">
    <name type="scientific">Daphnia pulex</name>
    <name type="common">Water flea</name>
    <dbReference type="NCBI Taxonomy" id="6669"/>
    <lineage>
        <taxon>Eukaryota</taxon>
        <taxon>Metazoa</taxon>
        <taxon>Ecdysozoa</taxon>
        <taxon>Arthropoda</taxon>
        <taxon>Crustacea</taxon>
        <taxon>Branchiopoda</taxon>
        <taxon>Diplostraca</taxon>
        <taxon>Cladocera</taxon>
        <taxon>Anomopoda</taxon>
        <taxon>Daphniidae</taxon>
        <taxon>Daphnia</taxon>
    </lineage>
</organism>
<dbReference type="HOGENOM" id="CLU_2742627_0_0_1"/>
<evidence type="ECO:0000313" key="3">
    <source>
        <dbReference type="Proteomes" id="UP000000305"/>
    </source>
</evidence>
<keyword evidence="3" id="KW-1185">Reference proteome</keyword>
<name>E9HXS4_DAPPU</name>
<dbReference type="KEGG" id="dpx:DAPPUDRAFT_268396"/>
<feature type="transmembrane region" description="Helical" evidence="1">
    <location>
        <begin position="42"/>
        <end position="63"/>
    </location>
</feature>
<dbReference type="EMBL" id="GL733067">
    <property type="protein sequence ID" value="EFX63457.1"/>
    <property type="molecule type" value="Genomic_DNA"/>
</dbReference>
<dbReference type="PhylomeDB" id="E9HXS4"/>
<reference evidence="2 3" key="1">
    <citation type="journal article" date="2011" name="Science">
        <title>The ecoresponsive genome of Daphnia pulex.</title>
        <authorList>
            <person name="Colbourne J.K."/>
            <person name="Pfrender M.E."/>
            <person name="Gilbert D."/>
            <person name="Thomas W.K."/>
            <person name="Tucker A."/>
            <person name="Oakley T.H."/>
            <person name="Tokishita S."/>
            <person name="Aerts A."/>
            <person name="Arnold G.J."/>
            <person name="Basu M.K."/>
            <person name="Bauer D.J."/>
            <person name="Caceres C.E."/>
            <person name="Carmel L."/>
            <person name="Casola C."/>
            <person name="Choi J.H."/>
            <person name="Detter J.C."/>
            <person name="Dong Q."/>
            <person name="Dusheyko S."/>
            <person name="Eads B.D."/>
            <person name="Frohlich T."/>
            <person name="Geiler-Samerotte K.A."/>
            <person name="Gerlach D."/>
            <person name="Hatcher P."/>
            <person name="Jogdeo S."/>
            <person name="Krijgsveld J."/>
            <person name="Kriventseva E.V."/>
            <person name="Kultz D."/>
            <person name="Laforsch C."/>
            <person name="Lindquist E."/>
            <person name="Lopez J."/>
            <person name="Manak J.R."/>
            <person name="Muller J."/>
            <person name="Pangilinan J."/>
            <person name="Patwardhan R.P."/>
            <person name="Pitluck S."/>
            <person name="Pritham E.J."/>
            <person name="Rechtsteiner A."/>
            <person name="Rho M."/>
            <person name="Rogozin I.B."/>
            <person name="Sakarya O."/>
            <person name="Salamov A."/>
            <person name="Schaack S."/>
            <person name="Shapiro H."/>
            <person name="Shiga Y."/>
            <person name="Skalitzky C."/>
            <person name="Smith Z."/>
            <person name="Souvorov A."/>
            <person name="Sung W."/>
            <person name="Tang Z."/>
            <person name="Tsuchiya D."/>
            <person name="Tu H."/>
            <person name="Vos H."/>
            <person name="Wang M."/>
            <person name="Wolf Y.I."/>
            <person name="Yamagata H."/>
            <person name="Yamada T."/>
            <person name="Ye Y."/>
            <person name="Shaw J.R."/>
            <person name="Andrews J."/>
            <person name="Crease T.J."/>
            <person name="Tang H."/>
            <person name="Lucas S.M."/>
            <person name="Robertson H.M."/>
            <person name="Bork P."/>
            <person name="Koonin E.V."/>
            <person name="Zdobnov E.M."/>
            <person name="Grigoriev I.V."/>
            <person name="Lynch M."/>
            <person name="Boore J.L."/>
        </authorList>
    </citation>
    <scope>NUCLEOTIDE SEQUENCE [LARGE SCALE GENOMIC DNA]</scope>
</reference>
<keyword evidence="1" id="KW-0812">Transmembrane</keyword>
<gene>
    <name evidence="2" type="ORF">DAPPUDRAFT_268396</name>
</gene>
<accession>E9HXS4</accession>
<dbReference type="AlphaFoldDB" id="E9HXS4"/>
<evidence type="ECO:0000313" key="2">
    <source>
        <dbReference type="EMBL" id="EFX63457.1"/>
    </source>
</evidence>
<protein>
    <submittedName>
        <fullName evidence="2">Uncharacterized protein</fullName>
    </submittedName>
</protein>